<feature type="domain" description="ARB-07466-like C-terminal" evidence="2">
    <location>
        <begin position="130"/>
        <end position="242"/>
    </location>
</feature>
<dbReference type="Pfam" id="PF26571">
    <property type="entry name" value="VldE"/>
    <property type="match status" value="1"/>
</dbReference>
<feature type="signal peptide" evidence="1">
    <location>
        <begin position="1"/>
        <end position="19"/>
    </location>
</feature>
<reference evidence="3" key="1">
    <citation type="submission" date="2022-10" db="EMBL/GenBank/DDBJ databases">
        <title>Culturing micro-colonial fungi from biological soil crusts in the Mojave desert and describing Neophaeococcomyces mojavensis, and introducing the new genera and species Taxawa tesnikishii.</title>
        <authorList>
            <person name="Kurbessoian T."/>
            <person name="Stajich J.E."/>
        </authorList>
    </citation>
    <scope>NUCLEOTIDE SEQUENCE</scope>
    <source>
        <strain evidence="3">TK_1</strain>
    </source>
</reference>
<evidence type="ECO:0000313" key="4">
    <source>
        <dbReference type="Proteomes" id="UP001172684"/>
    </source>
</evidence>
<evidence type="ECO:0000256" key="1">
    <source>
        <dbReference type="SAM" id="SignalP"/>
    </source>
</evidence>
<dbReference type="Proteomes" id="UP001172684">
    <property type="component" value="Unassembled WGS sequence"/>
</dbReference>
<name>A0ABQ9NJ26_9PEZI</name>
<evidence type="ECO:0000313" key="3">
    <source>
        <dbReference type="EMBL" id="KAJ9655926.1"/>
    </source>
</evidence>
<dbReference type="EMBL" id="JAPDRL010000144">
    <property type="protein sequence ID" value="KAJ9655926.1"/>
    <property type="molecule type" value="Genomic_DNA"/>
</dbReference>
<proteinExistence type="predicted"/>
<feature type="chain" id="PRO_5046700321" description="ARB-07466-like C-terminal domain-containing protein" evidence="1">
    <location>
        <begin position="20"/>
        <end position="250"/>
    </location>
</feature>
<evidence type="ECO:0000259" key="2">
    <source>
        <dbReference type="Pfam" id="PF26571"/>
    </source>
</evidence>
<organism evidence="3 4">
    <name type="scientific">Coniosporium apollinis</name>
    <dbReference type="NCBI Taxonomy" id="61459"/>
    <lineage>
        <taxon>Eukaryota</taxon>
        <taxon>Fungi</taxon>
        <taxon>Dikarya</taxon>
        <taxon>Ascomycota</taxon>
        <taxon>Pezizomycotina</taxon>
        <taxon>Dothideomycetes</taxon>
        <taxon>Dothideomycetes incertae sedis</taxon>
        <taxon>Coniosporium</taxon>
    </lineage>
</organism>
<comment type="caution">
    <text evidence="3">The sequence shown here is derived from an EMBL/GenBank/DDBJ whole genome shotgun (WGS) entry which is preliminary data.</text>
</comment>
<gene>
    <name evidence="3" type="ORF">H2201_008699</name>
</gene>
<dbReference type="InterPro" id="IPR058593">
    <property type="entry name" value="ARB_07466-like_C"/>
</dbReference>
<keyword evidence="1" id="KW-0732">Signal</keyword>
<sequence>MQIQSLLHSVLLAATAVRAAVNEPCVGAGGAPGVCVSTSSCSSAGGTTINGACPMDPVHIKCCTKPRCGSSSAGNFDLGQQVMSLGNCRWSSDCAGSSVPDLCPGPADFKCCQSSAPGSGYAPPSFPSVDGCKRVAVDGARKIVAAFPGRVREIGCKRDCTCPGNSDHCCGKATDMMCSDRGGGATMSGQEIAEWVMNNRASLNLKYVIWGQRIWIRSGDSVKPWKSWSPMEDRHSITENHWDHVHVSYN</sequence>
<protein>
    <recommendedName>
        <fullName evidence="2">ARB-07466-like C-terminal domain-containing protein</fullName>
    </recommendedName>
</protein>
<accession>A0ABQ9NJ26</accession>
<keyword evidence="4" id="KW-1185">Reference proteome</keyword>